<comment type="subcellular location">
    <subcellularLocation>
        <location evidence="1">Membrane</location>
        <topology evidence="1">Multi-pass membrane protein</topology>
    </subcellularLocation>
</comment>
<comment type="caution">
    <text evidence="8">The sequence shown here is derived from an EMBL/GenBank/DDBJ whole genome shotgun (WGS) entry which is preliminary data.</text>
</comment>
<organism evidence="8 9">
    <name type="scientific">Coniochaeta pulveracea</name>
    <dbReference type="NCBI Taxonomy" id="177199"/>
    <lineage>
        <taxon>Eukaryota</taxon>
        <taxon>Fungi</taxon>
        <taxon>Dikarya</taxon>
        <taxon>Ascomycota</taxon>
        <taxon>Pezizomycotina</taxon>
        <taxon>Sordariomycetes</taxon>
        <taxon>Sordariomycetidae</taxon>
        <taxon>Coniochaetales</taxon>
        <taxon>Coniochaetaceae</taxon>
        <taxon>Coniochaeta</taxon>
    </lineage>
</organism>
<dbReference type="InterPro" id="IPR049326">
    <property type="entry name" value="Rhodopsin_dom_fungi"/>
</dbReference>
<dbReference type="InterPro" id="IPR052337">
    <property type="entry name" value="SAT4-like"/>
</dbReference>
<evidence type="ECO:0000313" key="9">
    <source>
        <dbReference type="Proteomes" id="UP000275385"/>
    </source>
</evidence>
<name>A0A420XYP1_9PEZI</name>
<evidence type="ECO:0000256" key="1">
    <source>
        <dbReference type="ARBA" id="ARBA00004141"/>
    </source>
</evidence>
<evidence type="ECO:0000256" key="4">
    <source>
        <dbReference type="ARBA" id="ARBA00023136"/>
    </source>
</evidence>
<dbReference type="Proteomes" id="UP000275385">
    <property type="component" value="Unassembled WGS sequence"/>
</dbReference>
<gene>
    <name evidence="8" type="ORF">DL546_000923</name>
</gene>
<feature type="transmembrane region" description="Helical" evidence="6">
    <location>
        <begin position="98"/>
        <end position="119"/>
    </location>
</feature>
<sequence>MAGAEAIPIPPDENRGGQILAICGVLVGVSLILVALRIWVRLRLVRQIGADDWSIIAAMATMLVEFIVIIFEVSYGGGRHVQYIDPPSNVVTGLHLNFVTQPLCLIGLCLTKVSVGLFLLRLTPSPNFRRFIIATIIFTILSATGNFLTVFFQCRPLALVWDSSVPGICIPPSHLKFAAFFNSSVSVLTDVVFALLPIPMLWNVQLNWRVKLAVGGILSVGVFAAIAAIVKITFLTNYGKHGDFLYDSSDITIWTTVEICTAIMAANIPCLKPLFRTLFDGTSAAQRYGSNYKGYIRNPGDSKHKPSSHVGTGTGQFEMYNNRTNYTSDVRAVGLSSTGSEESILKGVRSDGGITKTTAVFVSSESEHGDPNRP</sequence>
<accession>A0A420XYP1</accession>
<keyword evidence="9" id="KW-1185">Reference proteome</keyword>
<feature type="transmembrane region" description="Helical" evidence="6">
    <location>
        <begin position="251"/>
        <end position="271"/>
    </location>
</feature>
<protein>
    <recommendedName>
        <fullName evidence="7">Rhodopsin domain-containing protein</fullName>
    </recommendedName>
</protein>
<evidence type="ECO:0000259" key="7">
    <source>
        <dbReference type="Pfam" id="PF20684"/>
    </source>
</evidence>
<reference evidence="8 9" key="1">
    <citation type="submission" date="2018-08" db="EMBL/GenBank/DDBJ databases">
        <title>Draft genome of the lignicolous fungus Coniochaeta pulveracea.</title>
        <authorList>
            <person name="Borstlap C.J."/>
            <person name="De Witt R.N."/>
            <person name="Botha A."/>
            <person name="Volschenk H."/>
        </authorList>
    </citation>
    <scope>NUCLEOTIDE SEQUENCE [LARGE SCALE GENOMIC DNA]</scope>
    <source>
        <strain evidence="8 9">CAB683</strain>
    </source>
</reference>
<dbReference type="AlphaFoldDB" id="A0A420XYP1"/>
<comment type="similarity">
    <text evidence="5">Belongs to the SAT4 family.</text>
</comment>
<evidence type="ECO:0000313" key="8">
    <source>
        <dbReference type="EMBL" id="RKU40783.1"/>
    </source>
</evidence>
<evidence type="ECO:0000256" key="5">
    <source>
        <dbReference type="ARBA" id="ARBA00038359"/>
    </source>
</evidence>
<dbReference type="GO" id="GO:0016020">
    <property type="term" value="C:membrane"/>
    <property type="evidence" value="ECO:0007669"/>
    <property type="project" value="UniProtKB-SubCell"/>
</dbReference>
<dbReference type="STRING" id="177199.A0A420XYP1"/>
<evidence type="ECO:0000256" key="3">
    <source>
        <dbReference type="ARBA" id="ARBA00022989"/>
    </source>
</evidence>
<feature type="transmembrane region" description="Helical" evidence="6">
    <location>
        <begin position="52"/>
        <end position="78"/>
    </location>
</feature>
<dbReference type="PANTHER" id="PTHR33048:SF167">
    <property type="entry name" value="INTEGRAL MEMBRANE PROTEIN"/>
    <property type="match status" value="1"/>
</dbReference>
<dbReference type="PANTHER" id="PTHR33048">
    <property type="entry name" value="PTH11-LIKE INTEGRAL MEMBRANE PROTEIN (AFU_ORTHOLOGUE AFUA_5G11245)"/>
    <property type="match status" value="1"/>
</dbReference>
<evidence type="ECO:0000256" key="2">
    <source>
        <dbReference type="ARBA" id="ARBA00022692"/>
    </source>
</evidence>
<proteinExistence type="inferred from homology"/>
<keyword evidence="3 6" id="KW-1133">Transmembrane helix</keyword>
<keyword evidence="4 6" id="KW-0472">Membrane</keyword>
<evidence type="ECO:0000256" key="6">
    <source>
        <dbReference type="SAM" id="Phobius"/>
    </source>
</evidence>
<feature type="transmembrane region" description="Helical" evidence="6">
    <location>
        <begin position="131"/>
        <end position="152"/>
    </location>
</feature>
<dbReference type="EMBL" id="QVQW01000091">
    <property type="protein sequence ID" value="RKU40783.1"/>
    <property type="molecule type" value="Genomic_DNA"/>
</dbReference>
<dbReference type="OrthoDB" id="5022096at2759"/>
<feature type="transmembrane region" description="Helical" evidence="6">
    <location>
        <begin position="19"/>
        <end position="40"/>
    </location>
</feature>
<feature type="domain" description="Rhodopsin" evidence="7">
    <location>
        <begin position="36"/>
        <end position="276"/>
    </location>
</feature>
<keyword evidence="2 6" id="KW-0812">Transmembrane</keyword>
<feature type="transmembrane region" description="Helical" evidence="6">
    <location>
        <begin position="180"/>
        <end position="202"/>
    </location>
</feature>
<feature type="transmembrane region" description="Helical" evidence="6">
    <location>
        <begin position="214"/>
        <end position="239"/>
    </location>
</feature>
<dbReference type="Pfam" id="PF20684">
    <property type="entry name" value="Fung_rhodopsin"/>
    <property type="match status" value="1"/>
</dbReference>